<keyword evidence="7 13" id="KW-0812">Transmembrane</keyword>
<dbReference type="OrthoDB" id="9786919at2"/>
<organism evidence="16 17">
    <name type="scientific">Oryzihumus leptocrescens</name>
    <dbReference type="NCBI Taxonomy" id="297536"/>
    <lineage>
        <taxon>Bacteria</taxon>
        <taxon>Bacillati</taxon>
        <taxon>Actinomycetota</taxon>
        <taxon>Actinomycetes</taxon>
        <taxon>Micrococcales</taxon>
        <taxon>Intrasporangiaceae</taxon>
        <taxon>Oryzihumus</taxon>
    </lineage>
</organism>
<evidence type="ECO:0000256" key="13">
    <source>
        <dbReference type="SAM" id="Phobius"/>
    </source>
</evidence>
<dbReference type="EMBL" id="VFOQ01000002">
    <property type="protein sequence ID" value="TQL56898.1"/>
    <property type="molecule type" value="Genomic_DNA"/>
</dbReference>
<dbReference type="SUPFAM" id="SSF47384">
    <property type="entry name" value="Homodimeric domain of signal transducing histidine kinase"/>
    <property type="match status" value="1"/>
</dbReference>
<evidence type="ECO:0000256" key="10">
    <source>
        <dbReference type="ARBA" id="ARBA00023012"/>
    </source>
</evidence>
<dbReference type="PRINTS" id="PR00344">
    <property type="entry name" value="BCTRLSENSOR"/>
</dbReference>
<dbReference type="InterPro" id="IPR036097">
    <property type="entry name" value="HisK_dim/P_sf"/>
</dbReference>
<dbReference type="AlphaFoldDB" id="A0A542Z971"/>
<dbReference type="InterPro" id="IPR005467">
    <property type="entry name" value="His_kinase_dom"/>
</dbReference>
<name>A0A542Z971_9MICO</name>
<protein>
    <recommendedName>
        <fullName evidence="4">histidine kinase</fullName>
        <ecNumber evidence="4">2.7.13.3</ecNumber>
    </recommendedName>
</protein>
<comment type="subcellular location">
    <subcellularLocation>
        <location evidence="3">Cell membrane</location>
    </subcellularLocation>
</comment>
<keyword evidence="5" id="KW-0597">Phosphoprotein</keyword>
<feature type="region of interest" description="Disordered" evidence="12">
    <location>
        <begin position="58"/>
        <end position="88"/>
    </location>
</feature>
<evidence type="ECO:0000313" key="17">
    <source>
        <dbReference type="Proteomes" id="UP000319514"/>
    </source>
</evidence>
<dbReference type="SUPFAM" id="SSF55874">
    <property type="entry name" value="ATPase domain of HSP90 chaperone/DNA topoisomerase II/histidine kinase"/>
    <property type="match status" value="1"/>
</dbReference>
<evidence type="ECO:0000256" key="7">
    <source>
        <dbReference type="ARBA" id="ARBA00022692"/>
    </source>
</evidence>
<dbReference type="RefSeq" id="WP_141790262.1">
    <property type="nucleotide sequence ID" value="NZ_BAAAKX010000015.1"/>
</dbReference>
<feature type="domain" description="HAMP" evidence="15">
    <location>
        <begin position="207"/>
        <end position="269"/>
    </location>
</feature>
<gene>
    <name evidence="16" type="ORF">FB474_3663</name>
</gene>
<dbReference type="InterPro" id="IPR004358">
    <property type="entry name" value="Sig_transdc_His_kin-like_C"/>
</dbReference>
<dbReference type="EC" id="2.7.13.3" evidence="4"/>
<evidence type="ECO:0000256" key="6">
    <source>
        <dbReference type="ARBA" id="ARBA00022679"/>
    </source>
</evidence>
<dbReference type="SMART" id="SM00388">
    <property type="entry name" value="HisKA"/>
    <property type="match status" value="1"/>
</dbReference>
<feature type="transmembrane region" description="Helical" evidence="13">
    <location>
        <begin position="183"/>
        <end position="206"/>
    </location>
</feature>
<keyword evidence="11 13" id="KW-0472">Membrane</keyword>
<evidence type="ECO:0000259" key="14">
    <source>
        <dbReference type="PROSITE" id="PS50109"/>
    </source>
</evidence>
<dbReference type="Proteomes" id="UP000319514">
    <property type="component" value="Unassembled WGS sequence"/>
</dbReference>
<comment type="caution">
    <text evidence="16">The sequence shown here is derived from an EMBL/GenBank/DDBJ whole genome shotgun (WGS) entry which is preliminary data.</text>
</comment>
<evidence type="ECO:0000256" key="3">
    <source>
        <dbReference type="ARBA" id="ARBA00004236"/>
    </source>
</evidence>
<dbReference type="PANTHER" id="PTHR45436">
    <property type="entry name" value="SENSOR HISTIDINE KINASE YKOH"/>
    <property type="match status" value="1"/>
</dbReference>
<feature type="compositionally biased region" description="Gly residues" evidence="12">
    <location>
        <begin position="62"/>
        <end position="79"/>
    </location>
</feature>
<dbReference type="GO" id="GO:0000155">
    <property type="term" value="F:phosphorelay sensor kinase activity"/>
    <property type="evidence" value="ECO:0007669"/>
    <property type="project" value="InterPro"/>
</dbReference>
<dbReference type="InterPro" id="IPR036890">
    <property type="entry name" value="HATPase_C_sf"/>
</dbReference>
<dbReference type="SMART" id="SM00387">
    <property type="entry name" value="HATPase_c"/>
    <property type="match status" value="1"/>
</dbReference>
<evidence type="ECO:0000256" key="11">
    <source>
        <dbReference type="ARBA" id="ARBA00023136"/>
    </source>
</evidence>
<dbReference type="Gene3D" id="3.30.565.10">
    <property type="entry name" value="Histidine kinase-like ATPase, C-terminal domain"/>
    <property type="match status" value="1"/>
</dbReference>
<dbReference type="PROSITE" id="PS50109">
    <property type="entry name" value="HIS_KIN"/>
    <property type="match status" value="1"/>
</dbReference>
<evidence type="ECO:0000256" key="9">
    <source>
        <dbReference type="ARBA" id="ARBA00022989"/>
    </source>
</evidence>
<dbReference type="CDD" id="cd00082">
    <property type="entry name" value="HisKA"/>
    <property type="match status" value="1"/>
</dbReference>
<dbReference type="Pfam" id="PF02518">
    <property type="entry name" value="HATPase_c"/>
    <property type="match status" value="1"/>
</dbReference>
<comment type="catalytic activity">
    <reaction evidence="1">
        <text>ATP + protein L-histidine = ADP + protein N-phospho-L-histidine.</text>
        <dbReference type="EC" id="2.7.13.3"/>
    </reaction>
</comment>
<comment type="cofactor">
    <cofactor evidence="2">
        <name>a divalent metal cation</name>
        <dbReference type="ChEBI" id="CHEBI:60240"/>
    </cofactor>
</comment>
<reference evidence="16 17" key="1">
    <citation type="submission" date="2019-06" db="EMBL/GenBank/DDBJ databases">
        <title>Sequencing the genomes of 1000 actinobacteria strains.</title>
        <authorList>
            <person name="Klenk H.-P."/>
        </authorList>
    </citation>
    <scope>NUCLEOTIDE SEQUENCE [LARGE SCALE GENOMIC DNA]</scope>
    <source>
        <strain evidence="16 17">DSM 18082</strain>
    </source>
</reference>
<sequence length="497" mass="51698">MSRPTWMRPATWTLRSKLVASTVALFLTMTVATGVVTVLALNGFLMGQLDNQLMSQAHRVTDGGGRPGGGGGPGPGSGDLGTEHGALPPGLGGGFLHVELTGSSADEGFVVTPSQGPVKLTESQLSRLEDAGIGSRPATVDLGGSTGAYRLVATQRPSADGASSTTLLTGLPVGPQRETVARLSFIVVIATAFGLIAVAAAGSWLVRRNLLPLERVAATATKVSHLPLDSGAVALAERVPAEFTDERTEVGQVGSALNGLLDHVGEALNARHDSEMRVRQFVADASHELRTPLASIRGYAELSRRAPEPVPPSVAHALGRVESEAQRMTELVEDLLLLARLDAGRPLEREPVDLTRLVVDAVSDAHAAGPDHVWQLDVPEDAVNVSGDSARLHQIVANLLANARTHTPPGTTVRTSVAETDGEVSVTVEDNGPGIPDALQPNVFQRFARGEASRSRAAGSTGLGLSIVHAVTLAHGGRVDLSSKPGQTVFRVALPAH</sequence>
<evidence type="ECO:0000313" key="16">
    <source>
        <dbReference type="EMBL" id="TQL56898.1"/>
    </source>
</evidence>
<dbReference type="InterPro" id="IPR050428">
    <property type="entry name" value="TCS_sensor_his_kinase"/>
</dbReference>
<evidence type="ECO:0000256" key="1">
    <source>
        <dbReference type="ARBA" id="ARBA00000085"/>
    </source>
</evidence>
<keyword evidence="8 16" id="KW-0418">Kinase</keyword>
<dbReference type="InterPro" id="IPR003594">
    <property type="entry name" value="HATPase_dom"/>
</dbReference>
<evidence type="ECO:0000256" key="4">
    <source>
        <dbReference type="ARBA" id="ARBA00012438"/>
    </source>
</evidence>
<dbReference type="CDD" id="cd00075">
    <property type="entry name" value="HATPase"/>
    <property type="match status" value="1"/>
</dbReference>
<accession>A0A542Z971</accession>
<dbReference type="Gene3D" id="1.10.287.130">
    <property type="match status" value="1"/>
</dbReference>
<evidence type="ECO:0000256" key="5">
    <source>
        <dbReference type="ARBA" id="ARBA00022553"/>
    </source>
</evidence>
<keyword evidence="10" id="KW-0902">Two-component regulatory system</keyword>
<dbReference type="PROSITE" id="PS50885">
    <property type="entry name" value="HAMP"/>
    <property type="match status" value="1"/>
</dbReference>
<evidence type="ECO:0000256" key="8">
    <source>
        <dbReference type="ARBA" id="ARBA00022777"/>
    </source>
</evidence>
<evidence type="ECO:0000259" key="15">
    <source>
        <dbReference type="PROSITE" id="PS50885"/>
    </source>
</evidence>
<dbReference type="InterPro" id="IPR003660">
    <property type="entry name" value="HAMP_dom"/>
</dbReference>
<keyword evidence="9 13" id="KW-1133">Transmembrane helix</keyword>
<proteinExistence type="predicted"/>
<dbReference type="GO" id="GO:0005886">
    <property type="term" value="C:plasma membrane"/>
    <property type="evidence" value="ECO:0007669"/>
    <property type="project" value="UniProtKB-SubCell"/>
</dbReference>
<evidence type="ECO:0000256" key="2">
    <source>
        <dbReference type="ARBA" id="ARBA00001968"/>
    </source>
</evidence>
<keyword evidence="17" id="KW-1185">Reference proteome</keyword>
<dbReference type="Gene3D" id="6.10.340.10">
    <property type="match status" value="1"/>
</dbReference>
<keyword evidence="6" id="KW-0808">Transferase</keyword>
<dbReference type="PANTHER" id="PTHR45436:SF5">
    <property type="entry name" value="SENSOR HISTIDINE KINASE TRCS"/>
    <property type="match status" value="1"/>
</dbReference>
<dbReference type="InterPro" id="IPR003661">
    <property type="entry name" value="HisK_dim/P_dom"/>
</dbReference>
<feature type="domain" description="Histidine kinase" evidence="14">
    <location>
        <begin position="284"/>
        <end position="497"/>
    </location>
</feature>
<evidence type="ECO:0000256" key="12">
    <source>
        <dbReference type="SAM" id="MobiDB-lite"/>
    </source>
</evidence>
<dbReference type="FunFam" id="3.30.565.10:FF:000006">
    <property type="entry name" value="Sensor histidine kinase WalK"/>
    <property type="match status" value="1"/>
</dbReference>
<dbReference type="GO" id="GO:0005509">
    <property type="term" value="F:calcium ion binding"/>
    <property type="evidence" value="ECO:0007669"/>
    <property type="project" value="UniProtKB-ARBA"/>
</dbReference>
<dbReference type="Pfam" id="PF00512">
    <property type="entry name" value="HisKA"/>
    <property type="match status" value="1"/>
</dbReference>
<dbReference type="FunFam" id="1.10.287.130:FF:000001">
    <property type="entry name" value="Two-component sensor histidine kinase"/>
    <property type="match status" value="1"/>
</dbReference>